<reference evidence="2" key="1">
    <citation type="journal article" date="2021" name="Nat. Commun.">
        <title>Genetic determinants of endophytism in the Arabidopsis root mycobiome.</title>
        <authorList>
            <person name="Mesny F."/>
            <person name="Miyauchi S."/>
            <person name="Thiergart T."/>
            <person name="Pickel B."/>
            <person name="Atanasova L."/>
            <person name="Karlsson M."/>
            <person name="Huettel B."/>
            <person name="Barry K.W."/>
            <person name="Haridas S."/>
            <person name="Chen C."/>
            <person name="Bauer D."/>
            <person name="Andreopoulos W."/>
            <person name="Pangilinan J."/>
            <person name="LaButti K."/>
            <person name="Riley R."/>
            <person name="Lipzen A."/>
            <person name="Clum A."/>
            <person name="Drula E."/>
            <person name="Henrissat B."/>
            <person name="Kohler A."/>
            <person name="Grigoriev I.V."/>
            <person name="Martin F.M."/>
            <person name="Hacquard S."/>
        </authorList>
    </citation>
    <scope>NUCLEOTIDE SEQUENCE</scope>
    <source>
        <strain evidence="2">MPI-CAGE-AT-0147</strain>
    </source>
</reference>
<proteinExistence type="predicted"/>
<feature type="transmembrane region" description="Helical" evidence="1">
    <location>
        <begin position="74"/>
        <end position="94"/>
    </location>
</feature>
<keyword evidence="1" id="KW-0472">Membrane</keyword>
<keyword evidence="1" id="KW-1133">Transmembrane helix</keyword>
<keyword evidence="3" id="KW-1185">Reference proteome</keyword>
<evidence type="ECO:0000313" key="3">
    <source>
        <dbReference type="Proteomes" id="UP000738349"/>
    </source>
</evidence>
<comment type="caution">
    <text evidence="2">The sequence shown here is derived from an EMBL/GenBank/DDBJ whole genome shotgun (WGS) entry which is preliminary data.</text>
</comment>
<accession>A0A9P9I6J4</accession>
<dbReference type="Proteomes" id="UP000738349">
    <property type="component" value="Unassembled WGS sequence"/>
</dbReference>
<feature type="transmembrane region" description="Helical" evidence="1">
    <location>
        <begin position="27"/>
        <end position="45"/>
    </location>
</feature>
<organism evidence="2 3">
    <name type="scientific">Dactylonectria macrodidyma</name>
    <dbReference type="NCBI Taxonomy" id="307937"/>
    <lineage>
        <taxon>Eukaryota</taxon>
        <taxon>Fungi</taxon>
        <taxon>Dikarya</taxon>
        <taxon>Ascomycota</taxon>
        <taxon>Pezizomycotina</taxon>
        <taxon>Sordariomycetes</taxon>
        <taxon>Hypocreomycetidae</taxon>
        <taxon>Hypocreales</taxon>
        <taxon>Nectriaceae</taxon>
        <taxon>Dactylonectria</taxon>
    </lineage>
</organism>
<dbReference type="AlphaFoldDB" id="A0A9P9I6J4"/>
<gene>
    <name evidence="2" type="ORF">EDB81DRAFT_419579</name>
</gene>
<dbReference type="EMBL" id="JAGMUV010000050">
    <property type="protein sequence ID" value="KAH7109683.1"/>
    <property type="molecule type" value="Genomic_DNA"/>
</dbReference>
<protein>
    <submittedName>
        <fullName evidence="2">Uncharacterized protein</fullName>
    </submittedName>
</protein>
<evidence type="ECO:0000313" key="2">
    <source>
        <dbReference type="EMBL" id="KAH7109683.1"/>
    </source>
</evidence>
<sequence length="156" mass="17329">MGVLGSVLSALSVSCLTRLPCLVASLFAPVCVCWGVSLIYSACFAHTPRFAMSAGSQLYLADLTLRIPEKKPSYLLSHLSFNFFFAILSLGFVLPQAVRRLCFFDHYKLCALKLSPWEAVQQLLLRHRRTRGLKTTPTMPILLTILLLDNSGILLL</sequence>
<name>A0A9P9I6J4_9HYPO</name>
<evidence type="ECO:0000256" key="1">
    <source>
        <dbReference type="SAM" id="Phobius"/>
    </source>
</evidence>
<keyword evidence="1" id="KW-0812">Transmembrane</keyword>